<dbReference type="Proteomes" id="UP001595699">
    <property type="component" value="Unassembled WGS sequence"/>
</dbReference>
<dbReference type="InterPro" id="IPR023869">
    <property type="entry name" value="tRNA_Adeno_NH3ase_assoc_put"/>
</dbReference>
<evidence type="ECO:0000313" key="1">
    <source>
        <dbReference type="EMBL" id="MFC3761603.1"/>
    </source>
</evidence>
<dbReference type="NCBIfam" id="TIGR03941">
    <property type="entry name" value="tRNA_deam_assoc"/>
    <property type="match status" value="1"/>
</dbReference>
<dbReference type="EMBL" id="JBHRZH010000009">
    <property type="protein sequence ID" value="MFC3761603.1"/>
    <property type="molecule type" value="Genomic_DNA"/>
</dbReference>
<evidence type="ECO:0000313" key="2">
    <source>
        <dbReference type="Proteomes" id="UP001595699"/>
    </source>
</evidence>
<organism evidence="1 2">
    <name type="scientific">Tenggerimyces flavus</name>
    <dbReference type="NCBI Taxonomy" id="1708749"/>
    <lineage>
        <taxon>Bacteria</taxon>
        <taxon>Bacillati</taxon>
        <taxon>Actinomycetota</taxon>
        <taxon>Actinomycetes</taxon>
        <taxon>Propionibacteriales</taxon>
        <taxon>Nocardioidaceae</taxon>
        <taxon>Tenggerimyces</taxon>
    </lineage>
</organism>
<gene>
    <name evidence="1" type="ORF">ACFOUW_12220</name>
</gene>
<comment type="caution">
    <text evidence="1">The sequence shown here is derived from an EMBL/GenBank/DDBJ whole genome shotgun (WGS) entry which is preliminary data.</text>
</comment>
<protein>
    <submittedName>
        <fullName evidence="1">tRNA adenosine deaminase-associated protein</fullName>
    </submittedName>
</protein>
<accession>A0ABV7YBQ8</accession>
<keyword evidence="2" id="KW-1185">Reference proteome</keyword>
<proteinExistence type="predicted"/>
<dbReference type="RefSeq" id="WP_205114137.1">
    <property type="nucleotide sequence ID" value="NZ_JAFBCM010000001.1"/>
</dbReference>
<reference evidence="2" key="1">
    <citation type="journal article" date="2019" name="Int. J. Syst. Evol. Microbiol.">
        <title>The Global Catalogue of Microorganisms (GCM) 10K type strain sequencing project: providing services to taxonomists for standard genome sequencing and annotation.</title>
        <authorList>
            <consortium name="The Broad Institute Genomics Platform"/>
            <consortium name="The Broad Institute Genome Sequencing Center for Infectious Disease"/>
            <person name="Wu L."/>
            <person name="Ma J."/>
        </authorList>
    </citation>
    <scope>NUCLEOTIDE SEQUENCE [LARGE SCALE GENOMIC DNA]</scope>
    <source>
        <strain evidence="2">CGMCC 4.7241</strain>
    </source>
</reference>
<sequence length="163" mass="17573">MAEESSTVDFAVVAYLEEGSWQVVSLPRRAARDLETLVRTLRQQPGDIGTLGLVSVDDDFFVVVRVLGEAVRLLLSDVTAATEWPLARSVLDELELPVPDEDEEDQIQPAGDLGIVADLGMGAMDLGALCDDPDLYPDEMLSEVADRLGFGPAFRQVAEIGVG</sequence>
<name>A0ABV7YBQ8_9ACTN</name>